<dbReference type="InterPro" id="IPR017972">
    <property type="entry name" value="Cyt_P450_CS"/>
</dbReference>
<dbReference type="GO" id="GO:0004497">
    <property type="term" value="F:monooxygenase activity"/>
    <property type="evidence" value="ECO:0007669"/>
    <property type="project" value="UniProtKB-KW"/>
</dbReference>
<evidence type="ECO:0000313" key="12">
    <source>
        <dbReference type="Proteomes" id="UP000054217"/>
    </source>
</evidence>
<dbReference type="OrthoDB" id="2789670at2759"/>
<evidence type="ECO:0000256" key="3">
    <source>
        <dbReference type="ARBA" id="ARBA00010617"/>
    </source>
</evidence>
<dbReference type="PROSITE" id="PS00086">
    <property type="entry name" value="CYTOCHROME_P450"/>
    <property type="match status" value="1"/>
</dbReference>
<keyword evidence="5 9" id="KW-0479">Metal-binding</keyword>
<dbReference type="Proteomes" id="UP000054217">
    <property type="component" value="Unassembled WGS sequence"/>
</dbReference>
<keyword evidence="4 9" id="KW-0349">Heme</keyword>
<reference evidence="11 12" key="1">
    <citation type="submission" date="2014-04" db="EMBL/GenBank/DDBJ databases">
        <authorList>
            <consortium name="DOE Joint Genome Institute"/>
            <person name="Kuo A."/>
            <person name="Kohler A."/>
            <person name="Costa M.D."/>
            <person name="Nagy L.G."/>
            <person name="Floudas D."/>
            <person name="Copeland A."/>
            <person name="Barry K.W."/>
            <person name="Cichocki N."/>
            <person name="Veneault-Fourrey C."/>
            <person name="LaButti K."/>
            <person name="Lindquist E.A."/>
            <person name="Lipzen A."/>
            <person name="Lundell T."/>
            <person name="Morin E."/>
            <person name="Murat C."/>
            <person name="Sun H."/>
            <person name="Tunlid A."/>
            <person name="Henrissat B."/>
            <person name="Grigoriev I.V."/>
            <person name="Hibbett D.S."/>
            <person name="Martin F."/>
            <person name="Nordberg H.P."/>
            <person name="Cantor M.N."/>
            <person name="Hua S.X."/>
        </authorList>
    </citation>
    <scope>NUCLEOTIDE SEQUENCE [LARGE SCALE GENOMIC DNA]</scope>
    <source>
        <strain evidence="11 12">Marx 270</strain>
    </source>
</reference>
<name>A0A0C3KHN3_PISTI</name>
<evidence type="ECO:0000256" key="8">
    <source>
        <dbReference type="ARBA" id="ARBA00023033"/>
    </source>
</evidence>
<evidence type="ECO:0000256" key="1">
    <source>
        <dbReference type="ARBA" id="ARBA00001971"/>
    </source>
</evidence>
<evidence type="ECO:0008006" key="13">
    <source>
        <dbReference type="Google" id="ProtNLM"/>
    </source>
</evidence>
<accession>A0A0C3KHN3</accession>
<keyword evidence="7 9" id="KW-0408">Iron</keyword>
<comment type="pathway">
    <text evidence="2">Secondary metabolite biosynthesis.</text>
</comment>
<keyword evidence="12" id="KW-1185">Reference proteome</keyword>
<reference evidence="12" key="2">
    <citation type="submission" date="2015-01" db="EMBL/GenBank/DDBJ databases">
        <title>Evolutionary Origins and Diversification of the Mycorrhizal Mutualists.</title>
        <authorList>
            <consortium name="DOE Joint Genome Institute"/>
            <consortium name="Mycorrhizal Genomics Consortium"/>
            <person name="Kohler A."/>
            <person name="Kuo A."/>
            <person name="Nagy L.G."/>
            <person name="Floudas D."/>
            <person name="Copeland A."/>
            <person name="Barry K.W."/>
            <person name="Cichocki N."/>
            <person name="Veneault-Fourrey C."/>
            <person name="LaButti K."/>
            <person name="Lindquist E.A."/>
            <person name="Lipzen A."/>
            <person name="Lundell T."/>
            <person name="Morin E."/>
            <person name="Murat C."/>
            <person name="Riley R."/>
            <person name="Ohm R."/>
            <person name="Sun H."/>
            <person name="Tunlid A."/>
            <person name="Henrissat B."/>
            <person name="Grigoriev I.V."/>
            <person name="Hibbett D.S."/>
            <person name="Martin F."/>
        </authorList>
    </citation>
    <scope>NUCLEOTIDE SEQUENCE [LARGE SCALE GENOMIC DNA]</scope>
    <source>
        <strain evidence="12">Marx 270</strain>
    </source>
</reference>
<evidence type="ECO:0000256" key="4">
    <source>
        <dbReference type="ARBA" id="ARBA00022617"/>
    </source>
</evidence>
<dbReference type="EMBL" id="KN831955">
    <property type="protein sequence ID" value="KIO09107.1"/>
    <property type="molecule type" value="Genomic_DNA"/>
</dbReference>
<dbReference type="Gene3D" id="1.10.630.10">
    <property type="entry name" value="Cytochrome P450"/>
    <property type="match status" value="1"/>
</dbReference>
<evidence type="ECO:0000256" key="9">
    <source>
        <dbReference type="PIRSR" id="PIRSR602401-1"/>
    </source>
</evidence>
<sequence>MAFLLALGATCTAVVSLWILATWVQKSKLRYPPGPKGLPFLGNALDIGPQRPQLTYAQWGKTYGDIVYTPTFGQDIIIVNSEKAARILADGRPEIYSDRYRSSIYRVYGTYRMTIVMEYGNEWKTHRRLFHLSLRNDVVGQYNDLYLGHARQLLDNLLRDSTNIFEHFDLYAGAVVVELIYGRRVEGKDDPVFAMANGLAEMLCKEVTANRVVLLKVLPFLQYLPSWFPGAGFKRNADRCRDMVEKMAELPFTMAKDEMEHGVLPHCMVSDMLKHGGVEESAAKAAVSSIYIAGAETTATVLKTVALVMILYPDVQDKVHKELDAVIGRGTLPTFADKSRLPYLQAVLYEVIRWNPPTPLGLPHVTTASDIYEGYYIAKGTMVLFNYWAMKDHGYDDPERFDPTRHLTSDGQLSPQARQNISIFFGFGKRACPGRFFAEHSLWAATAMMLSAVKFGKAKDSFGKYIDVEPVFSHGLVSCPAPFPCSITGRVVDWKE</sequence>
<evidence type="ECO:0000256" key="7">
    <source>
        <dbReference type="ARBA" id="ARBA00023004"/>
    </source>
</evidence>
<comment type="similarity">
    <text evidence="3 10">Belongs to the cytochrome P450 family.</text>
</comment>
<dbReference type="InterPro" id="IPR002401">
    <property type="entry name" value="Cyt_P450_E_grp-I"/>
</dbReference>
<protein>
    <recommendedName>
        <fullName evidence="13">Cytochrome P450</fullName>
    </recommendedName>
</protein>
<dbReference type="STRING" id="870435.A0A0C3KHN3"/>
<dbReference type="GO" id="GO:0020037">
    <property type="term" value="F:heme binding"/>
    <property type="evidence" value="ECO:0007669"/>
    <property type="project" value="InterPro"/>
</dbReference>
<keyword evidence="6 10" id="KW-0560">Oxidoreductase</keyword>
<dbReference type="InterPro" id="IPR036396">
    <property type="entry name" value="Cyt_P450_sf"/>
</dbReference>
<dbReference type="InParanoid" id="A0A0C3KHN3"/>
<evidence type="ECO:0000313" key="11">
    <source>
        <dbReference type="EMBL" id="KIO09107.1"/>
    </source>
</evidence>
<dbReference type="SUPFAM" id="SSF48264">
    <property type="entry name" value="Cytochrome P450"/>
    <property type="match status" value="1"/>
</dbReference>
<comment type="cofactor">
    <cofactor evidence="1 9">
        <name>heme</name>
        <dbReference type="ChEBI" id="CHEBI:30413"/>
    </cofactor>
</comment>
<feature type="binding site" description="axial binding residue" evidence="9">
    <location>
        <position position="432"/>
    </location>
    <ligand>
        <name>heme</name>
        <dbReference type="ChEBI" id="CHEBI:30413"/>
    </ligand>
    <ligandPart>
        <name>Fe</name>
        <dbReference type="ChEBI" id="CHEBI:18248"/>
    </ligandPart>
</feature>
<evidence type="ECO:0000256" key="2">
    <source>
        <dbReference type="ARBA" id="ARBA00005179"/>
    </source>
</evidence>
<evidence type="ECO:0000256" key="10">
    <source>
        <dbReference type="RuleBase" id="RU000461"/>
    </source>
</evidence>
<evidence type="ECO:0000256" key="6">
    <source>
        <dbReference type="ARBA" id="ARBA00023002"/>
    </source>
</evidence>
<dbReference type="InterPro" id="IPR001128">
    <property type="entry name" value="Cyt_P450"/>
</dbReference>
<gene>
    <name evidence="11" type="ORF">M404DRAFT_996800</name>
</gene>
<dbReference type="GO" id="GO:0016705">
    <property type="term" value="F:oxidoreductase activity, acting on paired donors, with incorporation or reduction of molecular oxygen"/>
    <property type="evidence" value="ECO:0007669"/>
    <property type="project" value="InterPro"/>
</dbReference>
<dbReference type="GO" id="GO:0005506">
    <property type="term" value="F:iron ion binding"/>
    <property type="evidence" value="ECO:0007669"/>
    <property type="project" value="InterPro"/>
</dbReference>
<dbReference type="HOGENOM" id="CLU_001570_2_3_1"/>
<proteinExistence type="inferred from homology"/>
<dbReference type="Pfam" id="PF00067">
    <property type="entry name" value="p450"/>
    <property type="match status" value="1"/>
</dbReference>
<evidence type="ECO:0000256" key="5">
    <source>
        <dbReference type="ARBA" id="ARBA00022723"/>
    </source>
</evidence>
<organism evidence="11 12">
    <name type="scientific">Pisolithus tinctorius Marx 270</name>
    <dbReference type="NCBI Taxonomy" id="870435"/>
    <lineage>
        <taxon>Eukaryota</taxon>
        <taxon>Fungi</taxon>
        <taxon>Dikarya</taxon>
        <taxon>Basidiomycota</taxon>
        <taxon>Agaricomycotina</taxon>
        <taxon>Agaricomycetes</taxon>
        <taxon>Agaricomycetidae</taxon>
        <taxon>Boletales</taxon>
        <taxon>Sclerodermatineae</taxon>
        <taxon>Pisolithaceae</taxon>
        <taxon>Pisolithus</taxon>
    </lineage>
</organism>
<dbReference type="PANTHER" id="PTHR46300:SF7">
    <property type="entry name" value="P450, PUTATIVE (EUROFUNG)-RELATED"/>
    <property type="match status" value="1"/>
</dbReference>
<dbReference type="InterPro" id="IPR050364">
    <property type="entry name" value="Cytochrome_P450_fung"/>
</dbReference>
<dbReference type="CDD" id="cd11065">
    <property type="entry name" value="CYP64-like"/>
    <property type="match status" value="1"/>
</dbReference>
<dbReference type="AlphaFoldDB" id="A0A0C3KHN3"/>
<dbReference type="PRINTS" id="PR00385">
    <property type="entry name" value="P450"/>
</dbReference>
<dbReference type="PANTHER" id="PTHR46300">
    <property type="entry name" value="P450, PUTATIVE (EUROFUNG)-RELATED-RELATED"/>
    <property type="match status" value="1"/>
</dbReference>
<dbReference type="PRINTS" id="PR00463">
    <property type="entry name" value="EP450I"/>
</dbReference>
<keyword evidence="8 10" id="KW-0503">Monooxygenase</keyword>